<evidence type="ECO:0000256" key="3">
    <source>
        <dbReference type="ARBA" id="ARBA00022884"/>
    </source>
</evidence>
<dbReference type="FunFam" id="3.10.290.10:FF:000002">
    <property type="entry name" value="40S ribosomal protein S4"/>
    <property type="match status" value="1"/>
</dbReference>
<dbReference type="EMBL" id="CM007371">
    <property type="protein sequence ID" value="OIW02733.1"/>
    <property type="molecule type" value="Genomic_DNA"/>
</dbReference>
<organism evidence="9 10">
    <name type="scientific">Lupinus angustifolius</name>
    <name type="common">Narrow-leaved blue lupine</name>
    <dbReference type="NCBI Taxonomy" id="3871"/>
    <lineage>
        <taxon>Eukaryota</taxon>
        <taxon>Viridiplantae</taxon>
        <taxon>Streptophyta</taxon>
        <taxon>Embryophyta</taxon>
        <taxon>Tracheophyta</taxon>
        <taxon>Spermatophyta</taxon>
        <taxon>Magnoliopsida</taxon>
        <taxon>eudicotyledons</taxon>
        <taxon>Gunneridae</taxon>
        <taxon>Pentapetalae</taxon>
        <taxon>rosids</taxon>
        <taxon>fabids</taxon>
        <taxon>Fabales</taxon>
        <taxon>Fabaceae</taxon>
        <taxon>Papilionoideae</taxon>
        <taxon>50 kb inversion clade</taxon>
        <taxon>genistoids sensu lato</taxon>
        <taxon>core genistoids</taxon>
        <taxon>Genisteae</taxon>
        <taxon>Lupinus</taxon>
    </lineage>
</organism>
<dbReference type="Pfam" id="PF00467">
    <property type="entry name" value="KOW"/>
    <property type="match status" value="1"/>
</dbReference>
<dbReference type="InterPro" id="IPR041982">
    <property type="entry name" value="Ribosomal_eS4_KOW"/>
</dbReference>
<evidence type="ECO:0000256" key="1">
    <source>
        <dbReference type="ARBA" id="ARBA00007500"/>
    </source>
</evidence>
<dbReference type="FunFam" id="2.30.30.30:FF:000005">
    <property type="entry name" value="40S ribosomal protein S4"/>
    <property type="match status" value="1"/>
</dbReference>
<feature type="domain" description="RNA-binding S4" evidence="7">
    <location>
        <begin position="665"/>
        <end position="729"/>
    </location>
</feature>
<dbReference type="Pfam" id="PF16121">
    <property type="entry name" value="40S_S4_C"/>
    <property type="match status" value="1"/>
</dbReference>
<dbReference type="InterPro" id="IPR056948">
    <property type="entry name" value="PNGaseA_N"/>
</dbReference>
<feature type="signal peptide" evidence="6">
    <location>
        <begin position="1"/>
        <end position="22"/>
    </location>
</feature>
<dbReference type="CDD" id="cd06087">
    <property type="entry name" value="KOW_RPS4"/>
    <property type="match status" value="1"/>
</dbReference>
<evidence type="ECO:0000256" key="5">
    <source>
        <dbReference type="ARBA" id="ARBA00023274"/>
    </source>
</evidence>
<dbReference type="FunFam" id="2.40.50.740:FF:000001">
    <property type="entry name" value="40S ribosomal protein S4"/>
    <property type="match status" value="1"/>
</dbReference>
<dbReference type="InterPro" id="IPR018199">
    <property type="entry name" value="Ribosomal_eS4_N_CS"/>
</dbReference>
<keyword evidence="5" id="KW-0687">Ribonucleoprotein</keyword>
<keyword evidence="2" id="KW-0699">rRNA-binding</keyword>
<dbReference type="Pfam" id="PF08071">
    <property type="entry name" value="RS4NT"/>
    <property type="match status" value="1"/>
</dbReference>
<dbReference type="Gene3D" id="3.10.290.10">
    <property type="entry name" value="RNA-binding S4 domain"/>
    <property type="match status" value="1"/>
</dbReference>
<dbReference type="InterPro" id="IPR038237">
    <property type="entry name" value="Ribosomal_eS4_central_sf"/>
</dbReference>
<dbReference type="SMART" id="SM00363">
    <property type="entry name" value="S4"/>
    <property type="match status" value="1"/>
</dbReference>
<gene>
    <name evidence="9" type="ORF">TanjilG_29509</name>
</gene>
<dbReference type="Pfam" id="PF00900">
    <property type="entry name" value="Ribosomal_S4e"/>
    <property type="match status" value="1"/>
</dbReference>
<evidence type="ECO:0000259" key="7">
    <source>
        <dbReference type="SMART" id="SM00363"/>
    </source>
</evidence>
<evidence type="ECO:0000256" key="6">
    <source>
        <dbReference type="SAM" id="SignalP"/>
    </source>
</evidence>
<dbReference type="InterPro" id="IPR021102">
    <property type="entry name" value="PNGase_A"/>
</dbReference>
<dbReference type="Pfam" id="PF25156">
    <property type="entry name" value="PNGase_A_C"/>
    <property type="match status" value="1"/>
</dbReference>
<dbReference type="Gramene" id="OIW02733">
    <property type="protein sequence ID" value="OIW02733"/>
    <property type="gene ID" value="TanjilG_29509"/>
</dbReference>
<evidence type="ECO:0000256" key="4">
    <source>
        <dbReference type="ARBA" id="ARBA00022980"/>
    </source>
</evidence>
<dbReference type="InterPro" id="IPR013845">
    <property type="entry name" value="Ribosomal_eS4_central_region"/>
</dbReference>
<feature type="chain" id="PRO_5020031972" description="KOW domain-containing protein" evidence="6">
    <location>
        <begin position="23"/>
        <end position="887"/>
    </location>
</feature>
<dbReference type="InterPro" id="IPR002942">
    <property type="entry name" value="S4_RNA-bd"/>
</dbReference>
<dbReference type="Proteomes" id="UP000188354">
    <property type="component" value="Chromosome LG11"/>
</dbReference>
<dbReference type="AlphaFoldDB" id="A0A4P1R5F0"/>
<dbReference type="CDD" id="cd00165">
    <property type="entry name" value="S4"/>
    <property type="match status" value="1"/>
</dbReference>
<dbReference type="InterPro" id="IPR000876">
    <property type="entry name" value="Ribosomal_eS4"/>
</dbReference>
<reference evidence="9 10" key="1">
    <citation type="journal article" date="2017" name="Plant Biotechnol. J.">
        <title>A comprehensive draft genome sequence for lupin (Lupinus angustifolius), an emerging health food: insights into plant-microbe interactions and legume evolution.</title>
        <authorList>
            <person name="Hane J.K."/>
            <person name="Ming Y."/>
            <person name="Kamphuis L.G."/>
            <person name="Nelson M.N."/>
            <person name="Garg G."/>
            <person name="Atkins C.A."/>
            <person name="Bayer P.E."/>
            <person name="Bravo A."/>
            <person name="Bringans S."/>
            <person name="Cannon S."/>
            <person name="Edwards D."/>
            <person name="Foley R."/>
            <person name="Gao L.L."/>
            <person name="Harrison M.J."/>
            <person name="Huang W."/>
            <person name="Hurgobin B."/>
            <person name="Li S."/>
            <person name="Liu C.W."/>
            <person name="McGrath A."/>
            <person name="Morahan G."/>
            <person name="Murray J."/>
            <person name="Weller J."/>
            <person name="Jian J."/>
            <person name="Singh K.B."/>
        </authorList>
    </citation>
    <scope>NUCLEOTIDE SEQUENCE [LARGE SCALE GENOMIC DNA]</scope>
    <source>
        <strain evidence="10">cv. Tanjil</strain>
        <tissue evidence="9">Whole plant</tissue>
    </source>
</reference>
<protein>
    <recommendedName>
        <fullName evidence="11">KOW domain-containing protein</fullName>
    </recommendedName>
</protein>
<keyword evidence="4" id="KW-0689">Ribosomal protein</keyword>
<dbReference type="InterPro" id="IPR005824">
    <property type="entry name" value="KOW"/>
</dbReference>
<evidence type="ECO:0008006" key="11">
    <source>
        <dbReference type="Google" id="ProtNLM"/>
    </source>
</evidence>
<dbReference type="GO" id="GO:0019843">
    <property type="term" value="F:rRNA binding"/>
    <property type="evidence" value="ECO:0007669"/>
    <property type="project" value="UniProtKB-KW"/>
</dbReference>
<dbReference type="GO" id="GO:0005840">
    <property type="term" value="C:ribosome"/>
    <property type="evidence" value="ECO:0007669"/>
    <property type="project" value="UniProtKB-KW"/>
</dbReference>
<dbReference type="InterPro" id="IPR036986">
    <property type="entry name" value="S4_RNA-bd_sf"/>
</dbReference>
<keyword evidence="3" id="KW-0694">RNA-binding</keyword>
<accession>A0A4P1R5F0</accession>
<dbReference type="Pfam" id="PF12222">
    <property type="entry name" value="PNGaseA"/>
    <property type="match status" value="1"/>
</dbReference>
<evidence type="ECO:0000259" key="8">
    <source>
        <dbReference type="SMART" id="SM00739"/>
    </source>
</evidence>
<dbReference type="InterPro" id="IPR014722">
    <property type="entry name" value="Rib_uL2_dom2"/>
</dbReference>
<dbReference type="PROSITE" id="PS00528">
    <property type="entry name" value="RIBOSOMAL_S4E"/>
    <property type="match status" value="1"/>
</dbReference>
<dbReference type="SMART" id="SM00739">
    <property type="entry name" value="KOW"/>
    <property type="match status" value="1"/>
</dbReference>
<dbReference type="GO" id="GO:1990904">
    <property type="term" value="C:ribonucleoprotein complex"/>
    <property type="evidence" value="ECO:0007669"/>
    <property type="project" value="UniProtKB-KW"/>
</dbReference>
<keyword evidence="6" id="KW-0732">Signal</keyword>
<dbReference type="GO" id="GO:0006412">
    <property type="term" value="P:translation"/>
    <property type="evidence" value="ECO:0007669"/>
    <property type="project" value="InterPro"/>
</dbReference>
<dbReference type="InterPro" id="IPR013843">
    <property type="entry name" value="Ribosomal_eS4_N"/>
</dbReference>
<sequence length="887" mass="100467">MKMDTMLYFFFLVPLLTHQTSSTPFSHLDHFTLSPSLRNPDPQQYLEITYSPPFTPSCSHQILNHSFANTINSPPHSTPYSPPSHCFSSPNSRILLHFHATCKGEQYDRIAAIWLGGVELLRTSTAEPTNAGIFWNVRKDVTKYYSLILRSDLNLTMMLENIVDNEYTGVYYVAVTLLFYYDDAVRVPFGRSFSRSLMEESEPESGFNESPPPADLIVPISSDGKRGFWFMVETENDLHSRSIQIPQNTHRAVLELCVSFHGNDEFWYSNPPNSYITANGLATGRGNGAYREVYVTIDGEVVGSEIPFPVIFTGGINPLFWEPVVAIGAFNLPSYDMDLTPFLGKILDGKEHSFGIGVVNGISYWLVNANLHLWLDHECSVVYANRVIYNSPETSIERIEEFSGLDGEFEVEANKETQIAGWVASSAGNITTTISQGFTFKNLIKFQNNGTYKMVKQRFRAKKKVKVINERGELVARLKVKRRYPLRVITLTQQPCCNKTDSDRYILVTNVTHAFKEKHVGGWFSHLVSNVQDSNGWMEVEDHNVLSGETTTKQNYSYIDGFDCYNRNVAAADGRIIDDDSTPFICVKITHRRHNNGASKSILEYDMPKHNCAKISANTETEQTARGLKKHLKRLNAPKHWMLDKLGGAFAPKPSSGPHKSRECLPLILILRNRLKYALTYREVIAILMQRHILVDGKVRTDKTYPSGFMDVVSIPKTNENFRLLYDTKGRFRLHSIREDEAKFKLSKVRSVRFGDKGIPYLNTYDGRTIRYPDPLIKANDTIKLDLEENKIVDFIKFDVGNVVMVTGGRNRGRVGVLKNREKHKGSFETVHIQDSTGHEFATRLSNVFTIGKGTKPWISLPKGKGIKLSIIEEARKRIAAQQPITA</sequence>
<dbReference type="InterPro" id="IPR032277">
    <property type="entry name" value="Ribosomal_eS4_C"/>
</dbReference>
<dbReference type="GO" id="GO:0003735">
    <property type="term" value="F:structural constituent of ribosome"/>
    <property type="evidence" value="ECO:0007669"/>
    <property type="project" value="InterPro"/>
</dbReference>
<comment type="similarity">
    <text evidence="1">Belongs to the eukaryotic ribosomal protein eS4 family.</text>
</comment>
<keyword evidence="10" id="KW-1185">Reference proteome</keyword>
<dbReference type="PANTHER" id="PTHR31104">
    <property type="entry name" value="PEPTIDE-N4-(N-ACETYL-BETA-GLUCOSAMINYL)ASPARAGINE AMIDASE A PROTEIN"/>
    <property type="match status" value="1"/>
</dbReference>
<evidence type="ECO:0000313" key="9">
    <source>
        <dbReference type="EMBL" id="OIW02733.1"/>
    </source>
</evidence>
<evidence type="ECO:0000313" key="10">
    <source>
        <dbReference type="Proteomes" id="UP000188354"/>
    </source>
</evidence>
<dbReference type="Gene3D" id="2.40.50.740">
    <property type="match status" value="1"/>
</dbReference>
<feature type="domain" description="KOW" evidence="8">
    <location>
        <begin position="797"/>
        <end position="824"/>
    </location>
</feature>
<dbReference type="Gene3D" id="2.30.30.30">
    <property type="match status" value="1"/>
</dbReference>
<evidence type="ECO:0000256" key="2">
    <source>
        <dbReference type="ARBA" id="ARBA00022730"/>
    </source>
</evidence>
<name>A0A4P1R5F0_LUPAN</name>
<dbReference type="HAMAP" id="MF_00485">
    <property type="entry name" value="Ribosomal_eS4"/>
    <property type="match status" value="1"/>
</dbReference>
<proteinExistence type="inferred from homology"/>